<keyword evidence="2" id="KW-1185">Reference proteome</keyword>
<dbReference type="InterPro" id="IPR029044">
    <property type="entry name" value="Nucleotide-diphossugar_trans"/>
</dbReference>
<sequence length="284" mass="31419">MLAFVTSLRHPLNSDDYGRVEALLRETLRSVCAQTSDEYAVFVVGNKEPRFPLPEPVTFVPVDFPPPVQHHGPVTPREPFVWDKGTKIGIGLAAARQVRPDHVMIFDADDFVHRRLAEYAADRRAEPGWVLTEGYMYSSRRRSLQLRRDFNRTCGTSHIVRFDAYGVPDDLAPSATQQEVAHAYGDRLGAILGAHRDAVHWLADRGYALAPLPFRGAVYQVDTGENHSGKGMRGLARPLGASTANAFTIPLHGSPVRRAWTAFGPAYVAESAGGLARRALLRLR</sequence>
<protein>
    <submittedName>
        <fullName evidence="1">Uncharacterized protein</fullName>
    </submittedName>
</protein>
<proteinExistence type="predicted"/>
<gene>
    <name evidence="1" type="ORF">L1785_14750</name>
</gene>
<dbReference type="SUPFAM" id="SSF53448">
    <property type="entry name" value="Nucleotide-diphospho-sugar transferases"/>
    <property type="match status" value="1"/>
</dbReference>
<dbReference type="EMBL" id="JAKGSG010000040">
    <property type="protein sequence ID" value="MCF4122237.1"/>
    <property type="molecule type" value="Genomic_DNA"/>
</dbReference>
<dbReference type="Proteomes" id="UP001165405">
    <property type="component" value="Unassembled WGS sequence"/>
</dbReference>
<dbReference type="AlphaFoldDB" id="A0AA41UA39"/>
<organism evidence="1 2">
    <name type="scientific">Antribacter soli</name>
    <dbReference type="NCBI Taxonomy" id="2910976"/>
    <lineage>
        <taxon>Bacteria</taxon>
        <taxon>Bacillati</taxon>
        <taxon>Actinomycetota</taxon>
        <taxon>Actinomycetes</taxon>
        <taxon>Micrococcales</taxon>
        <taxon>Promicromonosporaceae</taxon>
        <taxon>Antribacter</taxon>
    </lineage>
</organism>
<reference evidence="1" key="1">
    <citation type="submission" date="2022-01" db="EMBL/GenBank/DDBJ databases">
        <title>Antribacter sp. nov., isolated from Guizhou of China.</title>
        <authorList>
            <person name="Chengliang C."/>
            <person name="Ya Z."/>
        </authorList>
    </citation>
    <scope>NUCLEOTIDE SEQUENCE</scope>
    <source>
        <strain evidence="1">KLBMP 9083</strain>
    </source>
</reference>
<name>A0AA41UA39_9MICO</name>
<accession>A0AA41UA39</accession>
<comment type="caution">
    <text evidence="1">The sequence shown here is derived from an EMBL/GenBank/DDBJ whole genome shotgun (WGS) entry which is preliminary data.</text>
</comment>
<evidence type="ECO:0000313" key="2">
    <source>
        <dbReference type="Proteomes" id="UP001165405"/>
    </source>
</evidence>
<dbReference type="RefSeq" id="WP_236090030.1">
    <property type="nucleotide sequence ID" value="NZ_JAKGSG010000040.1"/>
</dbReference>
<evidence type="ECO:0000313" key="1">
    <source>
        <dbReference type="EMBL" id="MCF4122237.1"/>
    </source>
</evidence>